<dbReference type="AlphaFoldDB" id="A0A915DT20"/>
<name>A0A915DT20_9BILA</name>
<organism evidence="1 2">
    <name type="scientific">Ditylenchus dipsaci</name>
    <dbReference type="NCBI Taxonomy" id="166011"/>
    <lineage>
        <taxon>Eukaryota</taxon>
        <taxon>Metazoa</taxon>
        <taxon>Ecdysozoa</taxon>
        <taxon>Nematoda</taxon>
        <taxon>Chromadorea</taxon>
        <taxon>Rhabditida</taxon>
        <taxon>Tylenchina</taxon>
        <taxon>Tylenchomorpha</taxon>
        <taxon>Sphaerularioidea</taxon>
        <taxon>Anguinidae</taxon>
        <taxon>Anguininae</taxon>
        <taxon>Ditylenchus</taxon>
    </lineage>
</organism>
<protein>
    <submittedName>
        <fullName evidence="2">Uncharacterized protein</fullName>
    </submittedName>
</protein>
<proteinExistence type="predicted"/>
<evidence type="ECO:0000313" key="1">
    <source>
        <dbReference type="Proteomes" id="UP000887574"/>
    </source>
</evidence>
<keyword evidence="1" id="KW-1185">Reference proteome</keyword>
<dbReference type="Proteomes" id="UP000887574">
    <property type="component" value="Unplaced"/>
</dbReference>
<evidence type="ECO:0000313" key="2">
    <source>
        <dbReference type="WBParaSite" id="jg23224"/>
    </source>
</evidence>
<accession>A0A915DT20</accession>
<sequence length="104" mass="11751">MNLNNSFHPYQVMVWWDCFGDKLPLVFVDPGLRFNQAFYRQRILPEVDGAPPHTARLTTSLAEKKSRDSSIKISGLHAARLKSVGLFRVVDIGRACLPRASSEH</sequence>
<dbReference type="WBParaSite" id="jg23224">
    <property type="protein sequence ID" value="jg23224"/>
    <property type="gene ID" value="jg23224"/>
</dbReference>
<reference evidence="2" key="1">
    <citation type="submission" date="2022-11" db="UniProtKB">
        <authorList>
            <consortium name="WormBaseParasite"/>
        </authorList>
    </citation>
    <scope>IDENTIFICATION</scope>
</reference>